<dbReference type="AlphaFoldDB" id="Q5P1T0"/>
<name>Q5P1T0_AROAE</name>
<dbReference type="HOGENOM" id="CLU_2598408_0_0_4"/>
<dbReference type="STRING" id="76114.ebA4605"/>
<evidence type="ECO:0000313" key="2">
    <source>
        <dbReference type="Proteomes" id="UP000006552"/>
    </source>
</evidence>
<protein>
    <submittedName>
        <fullName evidence="1">Uncharacterized protein</fullName>
    </submittedName>
</protein>
<gene>
    <name evidence="1" type="ORF">ebA4605</name>
</gene>
<dbReference type="Proteomes" id="UP000006552">
    <property type="component" value="Chromosome"/>
</dbReference>
<proteinExistence type="predicted"/>
<accession>Q5P1T0</accession>
<keyword evidence="2" id="KW-1185">Reference proteome</keyword>
<evidence type="ECO:0000313" key="1">
    <source>
        <dbReference type="EMBL" id="CAI08734.1"/>
    </source>
</evidence>
<dbReference type="EMBL" id="CR555306">
    <property type="protein sequence ID" value="CAI08734.1"/>
    <property type="molecule type" value="Genomic_DNA"/>
</dbReference>
<organism evidence="1 2">
    <name type="scientific">Aromatoleum aromaticum (strain DSM 19018 / LMG 30748 / EbN1)</name>
    <name type="common">Azoarcus sp. (strain EbN1)</name>
    <dbReference type="NCBI Taxonomy" id="76114"/>
    <lineage>
        <taxon>Bacteria</taxon>
        <taxon>Pseudomonadati</taxon>
        <taxon>Pseudomonadota</taxon>
        <taxon>Betaproteobacteria</taxon>
        <taxon>Rhodocyclales</taxon>
        <taxon>Rhodocyclaceae</taxon>
        <taxon>Aromatoleum</taxon>
    </lineage>
</organism>
<sequence length="79" mass="8557">MIAFVSGINTIQIRGLTSLHLSGASRVPTGAGRRFPAPRKHRMAGSRAYPLLAIRTGVSSAFNGQRLISTKLTNIILRR</sequence>
<reference evidence="1 2" key="1">
    <citation type="journal article" date="2005" name="Arch. Microbiol.">
        <title>The genome sequence of an anaerobic aromatic-degrading denitrifying bacterium, strain EbN1.</title>
        <authorList>
            <person name="Rabus R."/>
            <person name="Kube M."/>
            <person name="Heider J."/>
            <person name="Beck A."/>
            <person name="Heitmann K."/>
            <person name="Widdel F."/>
            <person name="Reinhardt R."/>
        </authorList>
    </citation>
    <scope>NUCLEOTIDE SEQUENCE [LARGE SCALE GENOMIC DNA]</scope>
    <source>
        <strain evidence="1 2">EbN1</strain>
    </source>
</reference>
<dbReference type="KEGG" id="eba:ebA4605"/>